<dbReference type="InterPro" id="IPR009081">
    <property type="entry name" value="PP-bd_ACP"/>
</dbReference>
<dbReference type="InterPro" id="IPR014030">
    <property type="entry name" value="Ketoacyl_synth_N"/>
</dbReference>
<dbReference type="Pfam" id="PF08242">
    <property type="entry name" value="Methyltransf_12"/>
    <property type="match status" value="2"/>
</dbReference>
<feature type="domain" description="PKS/mFAS DH" evidence="18">
    <location>
        <begin position="3407"/>
        <end position="3697"/>
    </location>
</feature>
<dbReference type="PROSITE" id="PS52019">
    <property type="entry name" value="PKS_MFAS_DH"/>
    <property type="match status" value="2"/>
</dbReference>
<dbReference type="FunFam" id="3.40.47.10:FF:000019">
    <property type="entry name" value="Polyketide synthase type I"/>
    <property type="match status" value="3"/>
</dbReference>
<comment type="cofactor">
    <cofactor evidence="1">
        <name>pantetheine 4'-phosphate</name>
        <dbReference type="ChEBI" id="CHEBI:47942"/>
    </cofactor>
</comment>
<organism evidence="19 20">
    <name type="scientific">Desulfocucumis palustris</name>
    <dbReference type="NCBI Taxonomy" id="1898651"/>
    <lineage>
        <taxon>Bacteria</taxon>
        <taxon>Bacillati</taxon>
        <taxon>Bacillota</taxon>
        <taxon>Clostridia</taxon>
        <taxon>Eubacteriales</taxon>
        <taxon>Desulfocucumaceae</taxon>
        <taxon>Desulfocucumis</taxon>
    </lineage>
</organism>
<dbReference type="Pfam" id="PF00107">
    <property type="entry name" value="ADH_zinc_N"/>
    <property type="match status" value="1"/>
</dbReference>
<comment type="pathway">
    <text evidence="4">Antibiotic biosynthesis; bacillaene biosynthesis.</text>
</comment>
<comment type="caution">
    <text evidence="19">The sequence shown here is derived from an EMBL/GenBank/DDBJ whole genome shotgun (WGS) entry which is preliminary data.</text>
</comment>
<feature type="domain" description="Carrier" evidence="16">
    <location>
        <begin position="1151"/>
        <end position="1229"/>
    </location>
</feature>
<dbReference type="Pfam" id="PF22621">
    <property type="entry name" value="CurL-like_PKS_C"/>
    <property type="match status" value="2"/>
</dbReference>
<keyword evidence="6" id="KW-0963">Cytoplasm</keyword>
<dbReference type="Gene3D" id="3.10.129.110">
    <property type="entry name" value="Polyketide synthase dehydratase"/>
    <property type="match status" value="2"/>
</dbReference>
<accession>A0A2L2X9R7</accession>
<dbReference type="InterPro" id="IPR006162">
    <property type="entry name" value="Ppantetheine_attach_site"/>
</dbReference>
<keyword evidence="11" id="KW-0521">NADP</keyword>
<dbReference type="Gene3D" id="1.10.1200.10">
    <property type="entry name" value="ACP-like"/>
    <property type="match status" value="5"/>
</dbReference>
<dbReference type="GO" id="GO:0071770">
    <property type="term" value="P:DIM/DIP cell wall layer assembly"/>
    <property type="evidence" value="ECO:0007669"/>
    <property type="project" value="TreeGrafter"/>
</dbReference>
<dbReference type="InterPro" id="IPR020843">
    <property type="entry name" value="ER"/>
</dbReference>
<dbReference type="InterPro" id="IPR050091">
    <property type="entry name" value="PKS_NRPS_Biosynth_Enz"/>
</dbReference>
<evidence type="ECO:0000256" key="15">
    <source>
        <dbReference type="SAM" id="MobiDB-lite"/>
    </source>
</evidence>
<dbReference type="InterPro" id="IPR013149">
    <property type="entry name" value="ADH-like_C"/>
</dbReference>
<dbReference type="InterPro" id="IPR023213">
    <property type="entry name" value="CAT-like_dom_sf"/>
</dbReference>
<feature type="active site" description="Proton donor; for dehydratase activity" evidence="14">
    <location>
        <position position="3609"/>
    </location>
</feature>
<evidence type="ECO:0000256" key="12">
    <source>
        <dbReference type="ARBA" id="ARBA00023268"/>
    </source>
</evidence>
<sequence length="6798" mass="761178">MKVIQNNLEYIENIIKEVVVNLLKERSDSLDLYKSFFDLGVNSVLAVELIEAINQQLGIELEIQVIFDYRGIKELAKYIFNQYGKNTREKKGINNNHQAPRELASEVAIIGISGKFAGSETIEEFWDHLQAGDSCIEEINRKGWEQNIYYHPDPLQMNKSISKWGGFLKNIDDFDALFFNIPESEVEKMDPQQYLFLEEAYKAFEDGGYSTEYLSGKKVGVFIGGRNSGNKGKKLLDQEINAQTFLANDMSVLAARISYFLNLKGPSIAIDTACSSSLVAIHLACNSIYKGESEIALAGGVFILNSPEFLIMSSKTGMLSPDGKCRTFSKKANGMVIGEGVGALVLKRLDAAMRDRDHIYGVIKCSAINQDGKTNGITAPSMLSQKALIYETYKNSSIHPETVSYVEAHGTGTKLGDLIEIKALTEAFREFTDESQFCVIGSHKPNIGHTVMTSGIAGVFKILMAMKYRKIPANIGVTEENEQIDFKKSPFFTNTSLREWKSKDEVPLRAGISAFGFSGTNCHIIFEEPPQQNNSSNNPVRPYYIFPFSAKTKAALVQKFSDMANWLEKEGENHSIEDISYSLSIGRCHFPVRYAFIAKDMDELKHKIMKINESGAAEKFDGDSYNKDPILEGYDKQLIEELQGDCDLISEEYKERLIVLSELYAKGYNLNWESLFKAGKYYRIPLPTYPFNGGSCWISETGDTELQETVEINLENILANKNIQSYISEAESEGGMRIKELDSLLCKLLWGQLQSLGFFIKENTLIADLKAKTGLRNLYHRWLEESIAVLARHNYLKYDGASCTVHDTMPLNINAVWKEWGHKKVTWMENPNLKAQVTLVEAMLRALPEILTGKVLATDIMFPGSTMELVEGIYKNNLVADYFNEVLADTLIVYIQERLKQGSSARIRILEIGAGTGGTSAVVFQKIKPFRDHIQEYCYTDISKAFLMYAEEKYGPQNPYLTYQIFNVEKPVAGQGAPMGGYDIVIAANVLHATRNIRQTLGNVKAALKKNGLIILNEINSNSLFNHLTFGLLEGWWLYEDPVLRIPGCPGLYPETWRKVLENEGFRSVFFPAQEAHDLGQQIIAAKSNGVIVRQKQQIKSSIKSVDKRINVIASRSYLSNKTPQLFIAKDQHPILLKTNAVQRGVDITDQLIEENIKEIILEKLSESLKVDIDMIDVDEPFRDYGVDSISGVRLVQVINQILMIGLETTSLFDYSSVNKLTNYILLKYKDEIIKTLGQGIEQASANDGLSRDDKKNRPAYSYPKRILRLLPEPDIIKKEEHSRDLIQKDLIAIIGISGRFIRSKNVHELWGHLSNGTNLIEEVKRWDLSKYYSKDMQYCKFGSLLEDIDKFDPLFFNISGLEAAYMDPQQRIFLEESWKALEDAGYAGAGVQGCLCGVYVGCMGGDYQQLLAGSPPAQAFWGNMGSVVPARIAYYLDLQGPAITVDTACSSSLVAIHLACQGLWANEIEMALAGGVFIQSTPEFYLHANRAGMLSSTGRCYTFDERADGFVPGEGVGVVVLKRLKEAIKDGDHIYGVIRGSGINQDGTTNGITAPSAKSQERLECQVYDTFKIHPEHIQLVEAHGTGTKLGDPIEFQALTRAFRKYTDKKEYCAVGSIKTNLGHTQIAAGVAGVIKVVMSLQHKKIPPSLHFQSGNKNIEFKDSPFYVNTGLKDWDIGPDSKRCAVVSSFGASGTNAHMVIEEAPKVERQYSEKPGYLIVLSARTFEQLRQQAGQMIDFCQQKPQVNCGNMSYTLFVGRKHFNHRLACVVKNQHELVKLLKRWLEKGKVSQIYVSKLGEHDHREQPSLKRYGNQCIRNCQSAHNADYLEQLSTVADFYVQGYGLEYEQLFLNDNYSRIPLPTYPFARERYWIPEINTKSAGISLSATLPMAAPSHPLLHQNTSDLFEQRFSSIFTGQEFFLEDHIVKGRRVLPGVAYLEMARAAVEQAAPVLEENRAGIRLKNVVWAHPIAIGEQPVQVHIGLFSENNGEIIYEIYSEPEESHLDPVVHSQGTAMLSSAAEALLLDLTALQLQCSQSILSSAQCYETFRYMGLDYGPGHQGIEKIYLGPGQLLAKLSLPASVYDTLDQFVLHPSMTDSALQASVCLMMAFGDADGRAARRPPLPFTLQELEIRGSCTPDMWAFIRYSDGSKAGDKVQKIDIDLCDDQGHVCVQMKGFSARVLEGEAGSAGAAATLGTLLLHPCWKEQAVNKEATDPVYAQHLVLLCEPDEVTRESIETQMNGVRCLPLELFQQNGIEERFQAYAARAFEEIQNILKNKPQGKVLIQVIVSTREEQQLLSGLSGLLRTARLENPKLIGQLIEVEPGENSTGIVEKLKENSRSPVDNQIRYQAGKRLLAGWSEMEISREASRIPWKDRGIYLITGGAGGLGLIFAEEIAHKVIDAVLILAGRSPLSNDKRTRIERLQALGARIEYKQFDVTQRKAVTDLIQSIQEDFGNLNGIIHGAGVIRDSFIIKKTRDELREVLAPKVAGLVNLDQATKELPLDFFVLFSSISGSLGNPGQADYSTANVFMDAYARYRNSLVLSKQRHGQTLSINWPLWREGGMRVDEETEKMMTQSMGMMAMQTATGIKALYQGLASGKDQVMVLEGKVDRMKQKLLSISTPGNAQPEKNTAASASTRIAAGGLLDKVQAALMQIVSKLLKVKMDVLDTDTELNEYGFDSITLTQFTNKLNEAYNLELNPTIFFEHPTLQSFAEYLMEEHQAVFAAKYGAQTRAEHIVQTIDNSVEESPPGKRRRSRFTKITAVPASKQDTNVPEPIAIVGMSGIFPMARDVNEFWDNLAESKDCITEIPESRWNWQQYYGDPAKEANKTNIKWGGFIDGVDEFDPLFFGISPLEAELMDPQQRLLMTYVWKAIEDAGYSAQSLSGTKTAIFVGTASSGYSGLISQTNRAIEAYSSTGMVPSVGPNRMSYFLNIHGPSEPIETACSSSLVALHRAVCAMENGSCEMAIAGGVNTIVTPELHISFNKAGMLCEDGRCKTFSNKANGYARGEGVGMLFLKKLKAAEQSGDHIYGLIQGTAENHGGRGNSLTAPNPKAQAELLQTAYTKAGIDPRTVTYIEAHGTGTELGDPIEINGLKAAFKELYQATGEPQVTAAHCGLGSVKTNIGHLELAAGIAGVIKVLLQLKHKTLVKSLHCDIINPYIQLNNSPFYLVQETKEWKPLKDSKGKDLPRRAGVSSFGFGGANAHVVIEEYIPKDPDRPEIAINPQNPAIIVLSARNEERLKEQAQQLLAFIGERQFIDADLAHMAYTLQIGREAMEERLGMIAVSMKELEEKLKSFVEGRDDIEAFFQGQVQRHKETLAAFTADEDMQKVIDAWIRKGKHAKILDLWVKGFNIDWDKLYVDTKPHRISLPTYPFARERYWVPETATNIGNTTTNLGISASLHPLLHQNTSDLSEQRFSTTFTGKEFFLADHVVGGQRVFPGAAHLEMARAAVEQSAGDLKQGQTGIRLKNFVWSRPIVVMERPVQVHIALFSEDSGQIACEIYGKSGETGAGPVVYSQGSAELYSLAGAPVLDLKILREQCSNSSLISSQCYDTFRSMGLQYGPGHQGIEKIYMGREQVLAKLSLPSSVSENQDNFVLHPGMVDSALQASIYLMMDTSGKALLKPALPFALQELEILHKCTPGMWALIRYGDSGDAGEKMRKIDIDMCDEQGRVCIRIKGFTARVPEGEIPASDMSSTVPEETAVEPLVGTTMLIPVWDSISVGKVQTFPFYTDQVVIVGGDEDNRIAIQKHFPEARVLEIGIGNTIEEIVQNLKGHGPIDHVLWIAPHNPLDPLTGDALIEGQKQGVLLVFKMIKALLGLGYGAKNLGWTVITMQTQPIHKKDSVNPTHASLYGLLGSMSKEYPNWKVRLVDLEADCDWPIDDIFTLPPEPQGNALVYRGQEWHRQRLIPFQCSPAAGKLCRTGGVYVVIGGAGGIGEVWSEYMIRTYQARIIWIGRRQKNAAIQAKLDRLAGLGPAPHYIAADATDGKALYQAYEEIKKRYWQIHGVIHSAIVLLDKSLVNMEEEQFKAGLSTKVDVSARMAQVFYKEPLDFIIFFSSMIAFTKAPGQSNYASGCTFKDAFALQLAHQWPCAVKVINWGYWGSVGIVASKVYQDRLAQIGMGSIEPPEAMEALEVLLTGPADQIVFMKTTKHPVMPEMNPEELITVYPENLPSNIQNVLKHIPKKYSHLGRIKSEMDRQMKDMDGLLCKLLWGQLQSVGLFMEENPVIAELKTKIGLSDLYYRWFEESMGILARNNYLRFDGKSCRVMDSTPVNTAAVWEEWDRTKSAWLENPDRKARVVLVEAMLRALPKIITGKIVATDIMFPNSSMELIEGIYKNNKVTDYYNEVLANTIVVYIQERLRQDSSAQIRIIEIGAGTGGTSAMVFRKLKPYLEHIQEYCYTDISKAFLLYAEKEYGPENSYLTYKIFNVEQPVVGQGIPAGEYDIAIAANVLHATKNIRQAIRNAKAVLKKNGLFLLNEISGKSLFTHLTFGLLEGWWLYEDTGLRIPGCPALYPAAWQEVLESEGFRSILYPAQEAHDWGQQIVAAESDGMVRQKRPCQPGVIPGKKSGAPISRKTPAQDIHSQLQKTEPIYRGPEVIDQMVKEHVRTIIRKSIAETLKLKERQIQDDRFFSEYGVDSIIAVNLVNLISRQCKITLQTTALFDYNNVNQLLRHIIREHKSALITSIQENMPLKSTAMESRGEAIAVAQGQLFTYHNVKRKGSKYKSQLESVKSPKDFLKEDNQQGYYRMVIERPGGIEDLKVIKSAVPELKENEIRIAVRAFSLNFGDLLCVKGLYPTMPPYPFTPGFEASGIVVDIGESVTSVRPGDAVVVVMGETLGAQASMITCSARQAFLKPETLSFEEACALPVVAMTMINAFRKARLKRGERILIQTATGGTGLIAVQLAKYYGAEIYATAGSQHKLDYLEKLGVSYRINYQETDFEKELSQLTHGKGVDVVINTLPGDAIQKGLNCLSPGGRYIEIAMTALKSARTIDLSVLNNNQTFYSIDLRKLGLEDPETFKLYQKEMIQLLAQKIIHPTICKVFSWDRIKEAYGYMESRGNIGKIVVRIPAEYRYRNTVPVENVLEEEGRFMLPALQKDSIAIIGMSGKFPMAKDINQFWANIVEGKDCITEIPEERWDWKANCSDPTKEASNTSIKWGGFIDGVDQFDPLFFRISPKEAELMDPQQRLLMTYVWRAIEDAGINPKALSNSPTGVFIATGPSEYINIGSISRNNGLILTGNYQSIIPNRISYELNLHGPSEYCDTACSSALVALHRAIQSINNHECEQAIVGAVNLLLSPAGFIGLDAMGYLSPEGQSRPFQAKADGFVRSEGVGVIILKPLPKAIEDQDLIYAVIKGTGVSHGGKGLSLTAPLATGMKAAMLQAYQASKIDPRTVSYIEAHGSATPLGDGIEINALKSGYQELAKVYSQKSQTEPPCYISSLKPCIGHGERFSGMAALIKVISAIRHKLIPGVPQFSTLNENISLEGSPFQITAENHNWEALTDTNGNSLPRRASINSYGLGGVNAHVVIEEYIPSQEETFPTDSTNFPQIVVFSAKNPGRLQAVVQQVLEFIELQKNLSLPNLAYTLQVGREAMESRMAMVVSNREQLVQGMKEYLQSIKEGGEIDTAVPIFAGDLEDEHSELASLLDGKAGETVLQAFWEERNLEKLALHWTKGCQIPWESLHEGKGARRMSLPAYPFEKRLYWLSQAGEQHPAKTEENRYSADQVTPRLVPNNLNTLIKKRLSELLGIPVGELPTRKSLDSLGFNSLQAITFRAMLERDIGFEIPLALVMENRTVQHLESNLNEIIKLKYTEHQVEANIQNNDEKSNTKQNIQLDTSEILPEIIPNLADRFQSFPLNDIQESFLAGRKLRFGGDWVGCHIYFEIEVKDIDIYRLNKAWESLIKYHEMLRSVVLSNGQQKILEKTPPYKFKIVDLRRKDHNERSRHLENVRKKMSHKVYEPGQWPFFEIRISVYPDSKYIIHFSIDELIIDASGVYMLLQQWQLLYKKPEWKFPELSVSFRDYILAIKKFENSNRYNRDLEYWMEKLKNMPGGPVLPLQQKPGKPDSKDDYCRVRLNGTLEEKQWQFLKKKAKELNVSTTALLLSIFTEVLSSRSKNEKFSLLLTFFNRLPLHSQLEQILGPFISTSIFVVEEKKGRSFEKLIKDNQECLWGDLDHSSVSGIRALRELKARRKISGSLHLPVVFTSLVNNFKSDHNEESFFKQISFMVTQTPQVYLDHQVFEQDGRLKFSWDVAEGYFGAGEIRNMFSDYCRFLNMLASEDGRWQPEALTPDMKGENLFSKEENKTKAAAAMCPVLDVLPAGLKLEVLTADSFMPFPLTDQQQAYAFGRYMSGGNNSCQLYLEIEATELDPGRLEKAWKKLMKTHQMLITVIRPDGTQRIVEEVPDFKIKVMDLTGKKAEEVQAKLSATKRFMLEHVFNLEEWPYFDLRVSVMDSTKSRIHFTIDLIIADANSIHLLMKQLFYYYENPTKDPKKVDVLFRDYVMALQKYKKAEGYQRSIQYWENKFAGIPPGPQLPMKSNGKNGTSFEYRQFKGVLLNWEALKKTAHRLSVSPSMILLTAYTEVLGAWMEQKPFTIVVPCWERLPLHPEIDEVIGDFTAMSWVVTSGERKPFEKKVKLNHSIVREDLSHMAVSGLKVLRKAAMKGRHKGMLTFPVVFTNMMPHFSVETAKGFKKIEMLSKTPQVYLDNISEERDGRLYFYWDVIKEVYPEGLMEEMFAGYKRLLEALSGDSMRWAELDPGEIINAQPEKYKNLMMLRGGLHEHGR</sequence>
<dbReference type="CDD" id="cd00833">
    <property type="entry name" value="PKS"/>
    <property type="match status" value="4"/>
</dbReference>
<dbReference type="SUPFAM" id="SSF51735">
    <property type="entry name" value="NAD(P)-binding Rossmann-fold domains"/>
    <property type="match status" value="4"/>
</dbReference>
<dbReference type="PROSITE" id="PS00012">
    <property type="entry name" value="PHOSPHOPANTETHEINE"/>
    <property type="match status" value="2"/>
</dbReference>
<feature type="region of interest" description="Disordered" evidence="15">
    <location>
        <begin position="4564"/>
        <end position="4594"/>
    </location>
</feature>
<dbReference type="GO" id="GO:0005886">
    <property type="term" value="C:plasma membrane"/>
    <property type="evidence" value="ECO:0007669"/>
    <property type="project" value="TreeGrafter"/>
</dbReference>
<dbReference type="InterPro" id="IPR018201">
    <property type="entry name" value="Ketoacyl_synth_AS"/>
</dbReference>
<feature type="domain" description="Carrier" evidence="16">
    <location>
        <begin position="9"/>
        <end position="83"/>
    </location>
</feature>
<feature type="region of interest" description="C-terminal hotdog fold" evidence="14">
    <location>
        <begin position="3547"/>
        <end position="3697"/>
    </location>
</feature>
<dbReference type="InterPro" id="IPR029063">
    <property type="entry name" value="SAM-dependent_MTases_sf"/>
</dbReference>
<dbReference type="PROSITE" id="PS50075">
    <property type="entry name" value="CARRIER"/>
    <property type="match status" value="5"/>
</dbReference>
<evidence type="ECO:0000256" key="4">
    <source>
        <dbReference type="ARBA" id="ARBA00004789"/>
    </source>
</evidence>
<dbReference type="GO" id="GO:0009403">
    <property type="term" value="P:toxin biosynthetic process"/>
    <property type="evidence" value="ECO:0007669"/>
    <property type="project" value="UniProtKB-ARBA"/>
</dbReference>
<dbReference type="SUPFAM" id="SSF50129">
    <property type="entry name" value="GroES-like"/>
    <property type="match status" value="1"/>
</dbReference>
<dbReference type="InterPro" id="IPR013154">
    <property type="entry name" value="ADH-like_N"/>
</dbReference>
<feature type="domain" description="Ketosynthase family 3 (KS3)" evidence="17">
    <location>
        <begin position="1289"/>
        <end position="1704"/>
    </location>
</feature>
<dbReference type="SMART" id="SM00825">
    <property type="entry name" value="PKS_KS"/>
    <property type="match status" value="4"/>
</dbReference>
<feature type="domain" description="Carrier" evidence="16">
    <location>
        <begin position="5746"/>
        <end position="5820"/>
    </location>
</feature>
<feature type="active site" description="Proton acceptor; for dehydratase activity" evidence="14">
    <location>
        <position position="1925"/>
    </location>
</feature>
<dbReference type="Pfam" id="PF14765">
    <property type="entry name" value="PS-DH"/>
    <property type="match status" value="2"/>
</dbReference>
<feature type="region of interest" description="C-terminal hotdog fold" evidence="14">
    <location>
        <begin position="2036"/>
        <end position="2189"/>
    </location>
</feature>
<dbReference type="InterPro" id="IPR042104">
    <property type="entry name" value="PKS_dehydratase_sf"/>
</dbReference>
<evidence type="ECO:0000259" key="16">
    <source>
        <dbReference type="PROSITE" id="PS50075"/>
    </source>
</evidence>
<evidence type="ECO:0000256" key="11">
    <source>
        <dbReference type="ARBA" id="ARBA00022857"/>
    </source>
</evidence>
<dbReference type="PROSITE" id="PS00606">
    <property type="entry name" value="KS3_1"/>
    <property type="match status" value="3"/>
</dbReference>
<dbReference type="Pfam" id="PF02801">
    <property type="entry name" value="Ketoacyl-synt_C"/>
    <property type="match status" value="4"/>
</dbReference>
<gene>
    <name evidence="19" type="ORF">DCCM_2114</name>
</gene>
<dbReference type="Gene3D" id="3.90.180.10">
    <property type="entry name" value="Medium-chain alcohol dehydrogenases, catalytic domain"/>
    <property type="match status" value="1"/>
</dbReference>
<dbReference type="SMART" id="SM00823">
    <property type="entry name" value="PKS_PP"/>
    <property type="match status" value="5"/>
</dbReference>
<dbReference type="PROSITE" id="PS52004">
    <property type="entry name" value="KS3_2"/>
    <property type="match status" value="4"/>
</dbReference>
<dbReference type="SUPFAM" id="SSF53335">
    <property type="entry name" value="S-adenosyl-L-methionine-dependent methyltransferases"/>
    <property type="match status" value="2"/>
</dbReference>
<dbReference type="UniPathway" id="UPA01003"/>
<name>A0A2L2X9R7_9FIRM</name>
<feature type="domain" description="Ketosynthase family 3 (KS3)" evidence="17">
    <location>
        <begin position="2777"/>
        <end position="3214"/>
    </location>
</feature>
<feature type="domain" description="PKS/mFAS DH" evidence="18">
    <location>
        <begin position="1896"/>
        <end position="2189"/>
    </location>
</feature>
<dbReference type="Pfam" id="PF21089">
    <property type="entry name" value="PKS_DH_N"/>
    <property type="match status" value="2"/>
</dbReference>
<keyword evidence="8" id="KW-0436">Ligase</keyword>
<dbReference type="CDD" id="cd08953">
    <property type="entry name" value="KR_2_SDR_x"/>
    <property type="match status" value="2"/>
</dbReference>
<dbReference type="Pfam" id="PF00668">
    <property type="entry name" value="Condensation"/>
    <property type="match status" value="2"/>
</dbReference>
<dbReference type="FunFam" id="3.30.559.10:FF:000023">
    <property type="entry name" value="Non-ribosomal peptide synthetase"/>
    <property type="match status" value="2"/>
</dbReference>
<evidence type="ECO:0000259" key="17">
    <source>
        <dbReference type="PROSITE" id="PS52004"/>
    </source>
</evidence>
<dbReference type="Proteomes" id="UP000239549">
    <property type="component" value="Unassembled WGS sequence"/>
</dbReference>
<dbReference type="Pfam" id="PF08240">
    <property type="entry name" value="ADH_N"/>
    <property type="match status" value="1"/>
</dbReference>
<dbReference type="InterPro" id="IPR049900">
    <property type="entry name" value="PKS_mFAS_DH"/>
</dbReference>
<dbReference type="SUPFAM" id="SSF47336">
    <property type="entry name" value="ACP-like"/>
    <property type="match status" value="5"/>
</dbReference>
<dbReference type="SUPFAM" id="SSF53901">
    <property type="entry name" value="Thiolase-like"/>
    <property type="match status" value="4"/>
</dbReference>
<evidence type="ECO:0000256" key="14">
    <source>
        <dbReference type="PROSITE-ProRule" id="PRU01363"/>
    </source>
</evidence>
<dbReference type="Gene3D" id="3.40.50.150">
    <property type="entry name" value="Vaccinia Virus protein VP39"/>
    <property type="match status" value="2"/>
</dbReference>
<dbReference type="InterPro" id="IPR054514">
    <property type="entry name" value="RhiE-like_linker"/>
</dbReference>
<dbReference type="Gene3D" id="1.10.1240.100">
    <property type="match status" value="4"/>
</dbReference>
<evidence type="ECO:0000256" key="13">
    <source>
        <dbReference type="ARBA" id="ARBA00023315"/>
    </source>
</evidence>
<evidence type="ECO:0000256" key="9">
    <source>
        <dbReference type="ARBA" id="ARBA00022679"/>
    </source>
</evidence>
<proteinExistence type="predicted"/>
<dbReference type="Pfam" id="PF00109">
    <property type="entry name" value="ketoacyl-synt"/>
    <property type="match status" value="4"/>
</dbReference>
<feature type="domain" description="Ketosynthase family 3 (KS3)" evidence="17">
    <location>
        <begin position="104"/>
        <end position="528"/>
    </location>
</feature>
<dbReference type="Pfam" id="PF00550">
    <property type="entry name" value="PP-binding"/>
    <property type="match status" value="5"/>
</dbReference>
<keyword evidence="12" id="KW-0511">Multifunctional enzyme</keyword>
<feature type="active site" description="Proton donor; for dehydratase activity" evidence="14">
    <location>
        <position position="2098"/>
    </location>
</feature>
<dbReference type="InterPro" id="IPR016039">
    <property type="entry name" value="Thiolase-like"/>
</dbReference>
<keyword evidence="20" id="KW-1185">Reference proteome</keyword>
<dbReference type="Pfam" id="PF08659">
    <property type="entry name" value="KR"/>
    <property type="match status" value="2"/>
</dbReference>
<dbReference type="InterPro" id="IPR049552">
    <property type="entry name" value="PKS_DH_N"/>
</dbReference>
<dbReference type="Gene3D" id="3.40.50.720">
    <property type="entry name" value="NAD(P)-binding Rossmann-like Domain"/>
    <property type="match status" value="3"/>
</dbReference>
<dbReference type="InterPro" id="IPR036736">
    <property type="entry name" value="ACP-like_sf"/>
</dbReference>
<evidence type="ECO:0000256" key="2">
    <source>
        <dbReference type="ARBA" id="ARBA00003299"/>
    </source>
</evidence>
<dbReference type="SMART" id="SM00829">
    <property type="entry name" value="PKS_ER"/>
    <property type="match status" value="1"/>
</dbReference>
<feature type="active site" description="Proton acceptor; for dehydratase activity" evidence="14">
    <location>
        <position position="3436"/>
    </location>
</feature>
<keyword evidence="13" id="KW-0012">Acyltransferase</keyword>
<feature type="domain" description="Carrier" evidence="16">
    <location>
        <begin position="4613"/>
        <end position="4687"/>
    </location>
</feature>
<dbReference type="FunFam" id="3.40.50.150:FF:000650">
    <property type="entry name" value="Polyketide synthase RzxC"/>
    <property type="match status" value="2"/>
</dbReference>
<dbReference type="InterPro" id="IPR057737">
    <property type="entry name" value="Condensation_MtbB-like"/>
</dbReference>
<dbReference type="SMART" id="SM00826">
    <property type="entry name" value="PKS_DH"/>
    <property type="match status" value="2"/>
</dbReference>
<dbReference type="GO" id="GO:0005737">
    <property type="term" value="C:cytoplasm"/>
    <property type="evidence" value="ECO:0007669"/>
    <property type="project" value="UniProtKB-SubCell"/>
</dbReference>
<dbReference type="Pfam" id="PF22336">
    <property type="entry name" value="RhiE-like_linker"/>
    <property type="match status" value="2"/>
</dbReference>
<reference evidence="20" key="1">
    <citation type="submission" date="2018-02" db="EMBL/GenBank/DDBJ databases">
        <title>Genome sequence of Desulfocucumis palustris strain NAW-5.</title>
        <authorList>
            <person name="Watanabe M."/>
            <person name="Kojima H."/>
            <person name="Fukui M."/>
        </authorList>
    </citation>
    <scope>NUCLEOTIDE SEQUENCE [LARGE SCALE GENOMIC DNA]</scope>
    <source>
        <strain evidence="20">NAW-5</strain>
    </source>
</reference>
<evidence type="ECO:0000256" key="1">
    <source>
        <dbReference type="ARBA" id="ARBA00001957"/>
    </source>
</evidence>
<dbReference type="OrthoDB" id="9808669at2"/>
<evidence type="ECO:0000256" key="7">
    <source>
        <dbReference type="ARBA" id="ARBA00022553"/>
    </source>
</evidence>
<dbReference type="CDD" id="cd08251">
    <property type="entry name" value="polyketide_synthase"/>
    <property type="match status" value="1"/>
</dbReference>
<dbReference type="InterPro" id="IPR020841">
    <property type="entry name" value="PKS_Beta-ketoAc_synthase_dom"/>
</dbReference>
<dbReference type="InterPro" id="IPR001242">
    <property type="entry name" value="Condensation_dom"/>
</dbReference>
<dbReference type="InterPro" id="IPR049551">
    <property type="entry name" value="PKS_DH_C"/>
</dbReference>
<evidence type="ECO:0000256" key="5">
    <source>
        <dbReference type="ARBA" id="ARBA00022450"/>
    </source>
</evidence>
<dbReference type="EMBL" id="BFAV01000071">
    <property type="protein sequence ID" value="GBF33017.1"/>
    <property type="molecule type" value="Genomic_DNA"/>
</dbReference>
<evidence type="ECO:0000256" key="8">
    <source>
        <dbReference type="ARBA" id="ARBA00022598"/>
    </source>
</evidence>
<dbReference type="SUPFAM" id="SSF52777">
    <property type="entry name" value="CoA-dependent acyltransferases"/>
    <property type="match status" value="4"/>
</dbReference>
<dbReference type="PANTHER" id="PTHR43775:SF37">
    <property type="entry name" value="SI:DKEY-61P9.11"/>
    <property type="match status" value="1"/>
</dbReference>
<dbReference type="InterPro" id="IPR013217">
    <property type="entry name" value="Methyltransf_12"/>
</dbReference>
<dbReference type="SMART" id="SM01294">
    <property type="entry name" value="PKS_PP_betabranch"/>
    <property type="match status" value="4"/>
</dbReference>
<keyword evidence="9" id="KW-0808">Transferase</keyword>
<protein>
    <submittedName>
        <fullName evidence="19">Malonyl CoA-acyl carrier protein transacylase</fullName>
    </submittedName>
</protein>
<dbReference type="InterPro" id="IPR011032">
    <property type="entry name" value="GroES-like_sf"/>
</dbReference>
<evidence type="ECO:0000313" key="19">
    <source>
        <dbReference type="EMBL" id="GBF33017.1"/>
    </source>
</evidence>
<dbReference type="GO" id="GO:0016491">
    <property type="term" value="F:oxidoreductase activity"/>
    <property type="evidence" value="ECO:0007669"/>
    <property type="project" value="InterPro"/>
</dbReference>
<dbReference type="RefSeq" id="WP_112787734.1">
    <property type="nucleotide sequence ID" value="NZ_BFAV01000071.1"/>
</dbReference>
<keyword evidence="7" id="KW-0597">Phosphoprotein</keyword>
<dbReference type="CDD" id="cd02440">
    <property type="entry name" value="AdoMet_MTases"/>
    <property type="match status" value="2"/>
</dbReference>
<evidence type="ECO:0000256" key="6">
    <source>
        <dbReference type="ARBA" id="ARBA00022490"/>
    </source>
</evidence>
<dbReference type="SMART" id="SM00822">
    <property type="entry name" value="PKS_KR"/>
    <property type="match status" value="2"/>
</dbReference>
<dbReference type="InterPro" id="IPR057326">
    <property type="entry name" value="KR_dom"/>
</dbReference>
<dbReference type="GO" id="GO:0031177">
    <property type="term" value="F:phosphopantetheine binding"/>
    <property type="evidence" value="ECO:0007669"/>
    <property type="project" value="InterPro"/>
</dbReference>
<dbReference type="CDD" id="cd19535">
    <property type="entry name" value="Cyc_NRPS"/>
    <property type="match status" value="2"/>
</dbReference>
<feature type="region of interest" description="N-terminal hotdog fold" evidence="14">
    <location>
        <begin position="1896"/>
        <end position="2022"/>
    </location>
</feature>
<evidence type="ECO:0000259" key="18">
    <source>
        <dbReference type="PROSITE" id="PS52019"/>
    </source>
</evidence>
<evidence type="ECO:0000313" key="20">
    <source>
        <dbReference type="Proteomes" id="UP000239549"/>
    </source>
</evidence>
<keyword evidence="10" id="KW-0677">Repeat</keyword>
<dbReference type="InterPro" id="IPR036291">
    <property type="entry name" value="NAD(P)-bd_dom_sf"/>
</dbReference>
<dbReference type="Gene3D" id="3.40.47.10">
    <property type="match status" value="4"/>
</dbReference>
<feature type="region of interest" description="N-terminal hotdog fold" evidence="14">
    <location>
        <begin position="3407"/>
        <end position="3533"/>
    </location>
</feature>
<dbReference type="InterPro" id="IPR020807">
    <property type="entry name" value="PKS_DH"/>
</dbReference>
<comment type="subcellular location">
    <subcellularLocation>
        <location evidence="3">Cytoplasm</location>
    </subcellularLocation>
</comment>
<feature type="domain" description="Ketosynthase family 3 (KS3)" evidence="17">
    <location>
        <begin position="5108"/>
        <end position="5543"/>
    </location>
</feature>
<dbReference type="GO" id="GO:0004315">
    <property type="term" value="F:3-oxoacyl-[acyl-carrier-protein] synthase activity"/>
    <property type="evidence" value="ECO:0007669"/>
    <property type="project" value="InterPro"/>
</dbReference>
<feature type="domain" description="Carrier" evidence="16">
    <location>
        <begin position="2646"/>
        <end position="2723"/>
    </location>
</feature>
<dbReference type="Gene3D" id="3.30.559.10">
    <property type="entry name" value="Chloramphenicol acetyltransferase-like domain"/>
    <property type="match status" value="2"/>
</dbReference>
<evidence type="ECO:0000256" key="3">
    <source>
        <dbReference type="ARBA" id="ARBA00004496"/>
    </source>
</evidence>
<keyword evidence="5" id="KW-0596">Phosphopantetheine</keyword>
<dbReference type="GO" id="GO:0004312">
    <property type="term" value="F:fatty acid synthase activity"/>
    <property type="evidence" value="ECO:0007669"/>
    <property type="project" value="TreeGrafter"/>
</dbReference>
<dbReference type="InterPro" id="IPR020806">
    <property type="entry name" value="PKS_PP-bd"/>
</dbReference>
<dbReference type="InterPro" id="IPR013968">
    <property type="entry name" value="PKS_KR"/>
</dbReference>
<dbReference type="PANTHER" id="PTHR43775">
    <property type="entry name" value="FATTY ACID SYNTHASE"/>
    <property type="match status" value="1"/>
</dbReference>
<comment type="function">
    <text evidence="2">Involved in some intermediate steps for the synthesis of the antibiotic polyketide bacillaene which is involved in secondary metabolism.</text>
</comment>
<dbReference type="Gene3D" id="3.30.559.30">
    <property type="entry name" value="Nonribosomal peptide synthetase, condensation domain"/>
    <property type="match status" value="2"/>
</dbReference>
<dbReference type="InterPro" id="IPR014031">
    <property type="entry name" value="Ketoacyl_synth_C"/>
</dbReference>
<evidence type="ECO:0000256" key="10">
    <source>
        <dbReference type="ARBA" id="ARBA00022737"/>
    </source>
</evidence>
<dbReference type="GO" id="GO:0006633">
    <property type="term" value="P:fatty acid biosynthetic process"/>
    <property type="evidence" value="ECO:0007669"/>
    <property type="project" value="InterPro"/>
</dbReference>